<proteinExistence type="predicted"/>
<dbReference type="AlphaFoldDB" id="A0A382YLS2"/>
<sequence length="262" mass="29334">FQAISRRRARIRFEEDLKSIAPLKGSLVSQPILLDGTWDNPNYWLRVQLLLSALGIQKGQVQGLLGSYNVQQQTATMRRMGVLGFHYLSDSNGKQISAKAEALWENLENASEILEWVLPHKLPQALLYDHILKRQRLETVCIHDTNGALYVSEFLEGAKTADKVFASFPTSLFIASHAVGAISVWVWVALQYGIKVIVPFGNNGLCRYWSLHKPTDIFEFGDRIARNDMESLPAAQQIALEQCGEQEVARRIEGIANNLGAS</sequence>
<dbReference type="EMBL" id="UINC01176862">
    <property type="protein sequence ID" value="SVD84193.1"/>
    <property type="molecule type" value="Genomic_DNA"/>
</dbReference>
<feature type="non-terminal residue" evidence="1">
    <location>
        <position position="262"/>
    </location>
</feature>
<gene>
    <name evidence="1" type="ORF">METZ01_LOCUS437047</name>
</gene>
<accession>A0A382YLS2</accession>
<feature type="non-terminal residue" evidence="1">
    <location>
        <position position="1"/>
    </location>
</feature>
<evidence type="ECO:0000313" key="1">
    <source>
        <dbReference type="EMBL" id="SVD84193.1"/>
    </source>
</evidence>
<organism evidence="1">
    <name type="scientific">marine metagenome</name>
    <dbReference type="NCBI Taxonomy" id="408172"/>
    <lineage>
        <taxon>unclassified sequences</taxon>
        <taxon>metagenomes</taxon>
        <taxon>ecological metagenomes</taxon>
    </lineage>
</organism>
<name>A0A382YLS2_9ZZZZ</name>
<protein>
    <submittedName>
        <fullName evidence="1">Uncharacterized protein</fullName>
    </submittedName>
</protein>
<reference evidence="1" key="1">
    <citation type="submission" date="2018-05" db="EMBL/GenBank/DDBJ databases">
        <authorList>
            <person name="Lanie J.A."/>
            <person name="Ng W.-L."/>
            <person name="Kazmierczak K.M."/>
            <person name="Andrzejewski T.M."/>
            <person name="Davidsen T.M."/>
            <person name="Wayne K.J."/>
            <person name="Tettelin H."/>
            <person name="Glass J.I."/>
            <person name="Rusch D."/>
            <person name="Podicherti R."/>
            <person name="Tsui H.-C.T."/>
            <person name="Winkler M.E."/>
        </authorList>
    </citation>
    <scope>NUCLEOTIDE SEQUENCE</scope>
</reference>